<reference evidence="1" key="1">
    <citation type="submission" date="2021-10" db="EMBL/GenBank/DDBJ databases">
        <title>Tropical sea cucumber genome reveals ecological adaptation and Cuvierian tubules defense mechanism.</title>
        <authorList>
            <person name="Chen T."/>
        </authorList>
    </citation>
    <scope>NUCLEOTIDE SEQUENCE</scope>
    <source>
        <strain evidence="1">Nanhai2018</strain>
        <tissue evidence="1">Muscle</tissue>
    </source>
</reference>
<evidence type="ECO:0000313" key="2">
    <source>
        <dbReference type="Proteomes" id="UP001152320"/>
    </source>
</evidence>
<dbReference type="AlphaFoldDB" id="A0A9Q1HK44"/>
<protein>
    <submittedName>
        <fullName evidence="1">Uncharacterized protein</fullName>
    </submittedName>
</protein>
<dbReference type="Proteomes" id="UP001152320">
    <property type="component" value="Chromosome 1"/>
</dbReference>
<gene>
    <name evidence="1" type="ORF">HOLleu_03169</name>
</gene>
<organism evidence="1 2">
    <name type="scientific">Holothuria leucospilota</name>
    <name type="common">Black long sea cucumber</name>
    <name type="synonym">Mertensiothuria leucospilota</name>
    <dbReference type="NCBI Taxonomy" id="206669"/>
    <lineage>
        <taxon>Eukaryota</taxon>
        <taxon>Metazoa</taxon>
        <taxon>Echinodermata</taxon>
        <taxon>Eleutherozoa</taxon>
        <taxon>Echinozoa</taxon>
        <taxon>Holothuroidea</taxon>
        <taxon>Aspidochirotacea</taxon>
        <taxon>Aspidochirotida</taxon>
        <taxon>Holothuriidae</taxon>
        <taxon>Holothuria</taxon>
    </lineage>
</organism>
<name>A0A9Q1HK44_HOLLE</name>
<dbReference type="EMBL" id="JAIZAY010000001">
    <property type="protein sequence ID" value="KAJ8050099.1"/>
    <property type="molecule type" value="Genomic_DNA"/>
</dbReference>
<sequence>MPARIKAVAQVRNWLREKVELKSIRWIQNSIKMDLFNVENGKVACHPSVNVSNAVTLGNNEMEAFEKSCPLCFYETIMGSILTVAVTRNHLKVGEVKVFDAETIYVRDMGLQSGPRRYRQYNGS</sequence>
<accession>A0A9Q1HK44</accession>
<keyword evidence="2" id="KW-1185">Reference proteome</keyword>
<proteinExistence type="predicted"/>
<comment type="caution">
    <text evidence="1">The sequence shown here is derived from an EMBL/GenBank/DDBJ whole genome shotgun (WGS) entry which is preliminary data.</text>
</comment>
<dbReference type="OrthoDB" id="6753017at2759"/>
<evidence type="ECO:0000313" key="1">
    <source>
        <dbReference type="EMBL" id="KAJ8050099.1"/>
    </source>
</evidence>